<comment type="caution">
    <text evidence="1">The sequence shown here is derived from an EMBL/GenBank/DDBJ whole genome shotgun (WGS) entry which is preliminary data.</text>
</comment>
<evidence type="ECO:0000313" key="2">
    <source>
        <dbReference type="Proteomes" id="UP000215459"/>
    </source>
</evidence>
<evidence type="ECO:0000313" key="1">
    <source>
        <dbReference type="EMBL" id="OYD09117.1"/>
    </source>
</evidence>
<dbReference type="Pfam" id="PF07849">
    <property type="entry name" value="DUF1641"/>
    <property type="match status" value="1"/>
</dbReference>
<dbReference type="AlphaFoldDB" id="A0A235BB60"/>
<reference evidence="1 2" key="1">
    <citation type="submission" date="2017-07" db="EMBL/GenBank/DDBJ databases">
        <title>The genome sequence of Paludifilum halophilum highlights mechanisms for microbial adaptation to high salt environemnts.</title>
        <authorList>
            <person name="Belbahri L."/>
        </authorList>
    </citation>
    <scope>NUCLEOTIDE SEQUENCE [LARGE SCALE GENOMIC DNA]</scope>
    <source>
        <strain evidence="1 2">DSM 102817</strain>
    </source>
</reference>
<dbReference type="InterPro" id="IPR012440">
    <property type="entry name" value="DUF1641"/>
</dbReference>
<dbReference type="RefSeq" id="WP_094263466.1">
    <property type="nucleotide sequence ID" value="NZ_NOWF01000002.1"/>
</dbReference>
<evidence type="ECO:0008006" key="3">
    <source>
        <dbReference type="Google" id="ProtNLM"/>
    </source>
</evidence>
<name>A0A235BB60_9BACL</name>
<keyword evidence="2" id="KW-1185">Reference proteome</keyword>
<dbReference type="EMBL" id="NOWF01000002">
    <property type="protein sequence ID" value="OYD09117.1"/>
    <property type="molecule type" value="Genomic_DNA"/>
</dbReference>
<proteinExistence type="predicted"/>
<dbReference type="Proteomes" id="UP000215459">
    <property type="component" value="Unassembled WGS sequence"/>
</dbReference>
<dbReference type="OrthoDB" id="147801at2"/>
<dbReference type="PANTHER" id="PTHR38433:SF1">
    <property type="entry name" value="DUF1641 DOMAIN-CONTAINING PROTEIN"/>
    <property type="match status" value="1"/>
</dbReference>
<dbReference type="PANTHER" id="PTHR38433">
    <property type="match status" value="1"/>
</dbReference>
<sequence>MAKATRKMVSIQPDEEQIRRRQIDKLLCVLADHQGSVKEAVILLNQLHRHGLLEMANAVLEQGENLLEVMLRQARQPGATDGIKSAIAFGQILTRLDEQMITRLGEGVYYGLNKMETEQGLRVNGVWDLLRALRDPEVARGLSALLALLQGLGQSLSEGKKV</sequence>
<accession>A0A235BB60</accession>
<gene>
    <name evidence="1" type="ORF">CHM34_04955</name>
</gene>
<organism evidence="1 2">
    <name type="scientific">Paludifilum halophilum</name>
    <dbReference type="NCBI Taxonomy" id="1642702"/>
    <lineage>
        <taxon>Bacteria</taxon>
        <taxon>Bacillati</taxon>
        <taxon>Bacillota</taxon>
        <taxon>Bacilli</taxon>
        <taxon>Bacillales</taxon>
        <taxon>Thermoactinomycetaceae</taxon>
        <taxon>Paludifilum</taxon>
    </lineage>
</organism>
<protein>
    <recommendedName>
        <fullName evidence="3">DUF1641 domain-containing protein</fullName>
    </recommendedName>
</protein>